<feature type="region of interest" description="Disordered" evidence="2">
    <location>
        <begin position="109"/>
        <end position="133"/>
    </location>
</feature>
<organism evidence="3 4">
    <name type="scientific">Thamnocephalis sphaerospora</name>
    <dbReference type="NCBI Taxonomy" id="78915"/>
    <lineage>
        <taxon>Eukaryota</taxon>
        <taxon>Fungi</taxon>
        <taxon>Fungi incertae sedis</taxon>
        <taxon>Zoopagomycota</taxon>
        <taxon>Zoopagomycotina</taxon>
        <taxon>Zoopagomycetes</taxon>
        <taxon>Zoopagales</taxon>
        <taxon>Sigmoideomycetaceae</taxon>
        <taxon>Thamnocephalis</taxon>
    </lineage>
</organism>
<reference evidence="4" key="1">
    <citation type="journal article" date="2018" name="Nat. Microbiol.">
        <title>Leveraging single-cell genomics to expand the fungal tree of life.</title>
        <authorList>
            <person name="Ahrendt S.R."/>
            <person name="Quandt C.A."/>
            <person name="Ciobanu D."/>
            <person name="Clum A."/>
            <person name="Salamov A."/>
            <person name="Andreopoulos B."/>
            <person name="Cheng J.F."/>
            <person name="Woyke T."/>
            <person name="Pelin A."/>
            <person name="Henrissat B."/>
            <person name="Reynolds N.K."/>
            <person name="Benny G.L."/>
            <person name="Smith M.E."/>
            <person name="James T.Y."/>
            <person name="Grigoriev I.V."/>
        </authorList>
    </citation>
    <scope>NUCLEOTIDE SEQUENCE [LARGE SCALE GENOMIC DNA]</scope>
    <source>
        <strain evidence="4">RSA 1356</strain>
    </source>
</reference>
<keyword evidence="1" id="KW-0677">Repeat</keyword>
<feature type="region of interest" description="Disordered" evidence="2">
    <location>
        <begin position="734"/>
        <end position="757"/>
    </location>
</feature>
<evidence type="ECO:0008006" key="5">
    <source>
        <dbReference type="Google" id="ProtNLM"/>
    </source>
</evidence>
<evidence type="ECO:0000313" key="4">
    <source>
        <dbReference type="Proteomes" id="UP000271241"/>
    </source>
</evidence>
<dbReference type="AlphaFoldDB" id="A0A4P9XSV2"/>
<dbReference type="OrthoDB" id="10571767at2759"/>
<proteinExistence type="predicted"/>
<dbReference type="Proteomes" id="UP000271241">
    <property type="component" value="Unassembled WGS sequence"/>
</dbReference>
<accession>A0A4P9XSV2</accession>
<name>A0A4P9XSV2_9FUNG</name>
<evidence type="ECO:0000256" key="2">
    <source>
        <dbReference type="SAM" id="MobiDB-lite"/>
    </source>
</evidence>
<dbReference type="EMBL" id="KZ992530">
    <property type="protein sequence ID" value="RKP09224.1"/>
    <property type="molecule type" value="Genomic_DNA"/>
</dbReference>
<sequence>MTRRIARAIWSQTPTLAMPPGTSGGGGAHLRVRSRTVCGHRELSTKSEQAAGWSADAPNASQHAKLASSSSSSSSSLPPLPLPRGRRASPVTVFPARIPVNARPLPPVFRPACPGTRQPTAALPRSKKSQHRLVPNTDTGRLMARLRQHVDQSSPAAALAGDMVPVEQPSEPTVAEVAFDALNRACDMFSSAGSPELQTRLADTLYTQLREHYADQPVLFARLMRRLIDVCAFHRRMDLAESVFARMHKHAGAKMLEARALGPYTTLAVLMCREHQLDKAEAVFRVAEVSGTALDAKAFNAAIVANAAAGRQSVAFNYLKRMMAAGWRPRVAPLNALVATQDATDASYSARVDQLLMMLDQLSAHPDGTLANGATFIHLLAQANTLEALETCWDQLLSRGLHRNAAVQRAFLTACLRLFPAADPTVDVTTLEPAHAAALLTSRQAMSRWQAMLGRFERRGVATAEAYRTLLAAYAQTSNAIGARVMAARLARTGHGWSCRDMRLLCHAFGRLPAHSNVDGNEARPADTAYLLHQHRVRLWRVWSAWTAQRMLPLSAAAAASGPAAHMTPGISVPVPVYKDMLAALGRVRDVRGLWRIWRADSRDFAPTVPATRLDKPSVRHGCNDETEDAHLLEPLRVLHTLRLQTQPVHTTVTFLHALRNFPHDALELWRNAPVVARADASVAAALLDTMTLPVHAPLLRPMLLALVQQQNALLEDQDRLTDVLVRALVRLDGDSDDSSRSSSNNSSNNQDTRAKVTMLPRAPAPAELARALTVARELAALLASVRENADVTSAARLLEARIPVRVSAP</sequence>
<evidence type="ECO:0000256" key="1">
    <source>
        <dbReference type="ARBA" id="ARBA00022737"/>
    </source>
</evidence>
<dbReference type="InterPro" id="IPR011990">
    <property type="entry name" value="TPR-like_helical_dom_sf"/>
</dbReference>
<feature type="compositionally biased region" description="Low complexity" evidence="2">
    <location>
        <begin position="741"/>
        <end position="750"/>
    </location>
</feature>
<dbReference type="PANTHER" id="PTHR47447">
    <property type="entry name" value="OS03G0856100 PROTEIN"/>
    <property type="match status" value="1"/>
</dbReference>
<protein>
    <recommendedName>
        <fullName evidence="5">Pentacotripeptide-repeat region of PRORP domain-containing protein</fullName>
    </recommendedName>
</protein>
<keyword evidence="4" id="KW-1185">Reference proteome</keyword>
<gene>
    <name evidence="3" type="ORF">THASP1DRAFT_28977</name>
</gene>
<dbReference type="Gene3D" id="1.25.40.10">
    <property type="entry name" value="Tetratricopeptide repeat domain"/>
    <property type="match status" value="1"/>
</dbReference>
<dbReference type="STRING" id="78915.A0A4P9XSV2"/>
<dbReference type="PANTHER" id="PTHR47447:SF17">
    <property type="entry name" value="OS12G0638900 PROTEIN"/>
    <property type="match status" value="1"/>
</dbReference>
<feature type="compositionally biased region" description="Low complexity" evidence="2">
    <location>
        <begin position="68"/>
        <end position="77"/>
    </location>
</feature>
<evidence type="ECO:0000313" key="3">
    <source>
        <dbReference type="EMBL" id="RKP09224.1"/>
    </source>
</evidence>
<feature type="region of interest" description="Disordered" evidence="2">
    <location>
        <begin position="1"/>
        <end position="85"/>
    </location>
</feature>